<comment type="caution">
    <text evidence="1">The sequence shown here is derived from an EMBL/GenBank/DDBJ whole genome shotgun (WGS) entry which is preliminary data.</text>
</comment>
<keyword evidence="2" id="KW-1185">Reference proteome</keyword>
<evidence type="ECO:0000313" key="2">
    <source>
        <dbReference type="Proteomes" id="UP000623467"/>
    </source>
</evidence>
<proteinExistence type="predicted"/>
<dbReference type="OrthoDB" id="2606310at2759"/>
<sequence>MAFSFTQLPAELALEIIRVASLPDYGGFTAPRPSYATAVSMASVSRAMRTATMPHLLHTVVLASSPQVLSFIDSILLQKRLATASSPLALDYPKLVRRFWSSECWEARMGDSPDYRIDYATLYEVIRGVDCLGLNFRALHLLYNSLAIPSADLARDWKCRRVILAGSSLPRWKPLTSSTEGMIFLSRITHLTLWITADHLLPPRDDTRRVPRWIDDVPFAFLPALTHLAFPLAANGANGNSDIQAPTGTLVYIAPINDVSLAGADFTPCDFRQWALSSDPLGHGTLVPFCHSVPMLDLANELGWEFLFVAGEADAAWVPGDRLHGIHGEDEEGERDMDWE</sequence>
<organism evidence="1 2">
    <name type="scientific">Mycena sanguinolenta</name>
    <dbReference type="NCBI Taxonomy" id="230812"/>
    <lineage>
        <taxon>Eukaryota</taxon>
        <taxon>Fungi</taxon>
        <taxon>Dikarya</taxon>
        <taxon>Basidiomycota</taxon>
        <taxon>Agaricomycotina</taxon>
        <taxon>Agaricomycetes</taxon>
        <taxon>Agaricomycetidae</taxon>
        <taxon>Agaricales</taxon>
        <taxon>Marasmiineae</taxon>
        <taxon>Mycenaceae</taxon>
        <taxon>Mycena</taxon>
    </lineage>
</organism>
<evidence type="ECO:0000313" key="1">
    <source>
        <dbReference type="EMBL" id="KAF7351172.1"/>
    </source>
</evidence>
<dbReference type="Proteomes" id="UP000623467">
    <property type="component" value="Unassembled WGS sequence"/>
</dbReference>
<name>A0A8H6Y3L6_9AGAR</name>
<protein>
    <submittedName>
        <fullName evidence="1">Uncharacterized protein</fullName>
    </submittedName>
</protein>
<dbReference type="AlphaFoldDB" id="A0A8H6Y3L6"/>
<gene>
    <name evidence="1" type="ORF">MSAN_01679900</name>
</gene>
<dbReference type="EMBL" id="JACAZH010000014">
    <property type="protein sequence ID" value="KAF7351172.1"/>
    <property type="molecule type" value="Genomic_DNA"/>
</dbReference>
<reference evidence="1" key="1">
    <citation type="submission" date="2020-05" db="EMBL/GenBank/DDBJ databases">
        <title>Mycena genomes resolve the evolution of fungal bioluminescence.</title>
        <authorList>
            <person name="Tsai I.J."/>
        </authorList>
    </citation>
    <scope>NUCLEOTIDE SEQUENCE</scope>
    <source>
        <strain evidence="1">160909Yilan</strain>
    </source>
</reference>
<accession>A0A8H6Y3L6</accession>